<gene>
    <name evidence="2" type="ORF">CYMTET_40810</name>
</gene>
<organism evidence="2 3">
    <name type="scientific">Cymbomonas tetramitiformis</name>
    <dbReference type="NCBI Taxonomy" id="36881"/>
    <lineage>
        <taxon>Eukaryota</taxon>
        <taxon>Viridiplantae</taxon>
        <taxon>Chlorophyta</taxon>
        <taxon>Pyramimonadophyceae</taxon>
        <taxon>Pyramimonadales</taxon>
        <taxon>Pyramimonadaceae</taxon>
        <taxon>Cymbomonas</taxon>
    </lineage>
</organism>
<feature type="region of interest" description="Disordered" evidence="1">
    <location>
        <begin position="15"/>
        <end position="35"/>
    </location>
</feature>
<dbReference type="Proteomes" id="UP001190700">
    <property type="component" value="Unassembled WGS sequence"/>
</dbReference>
<name>A0AAE0F362_9CHLO</name>
<evidence type="ECO:0000313" key="2">
    <source>
        <dbReference type="EMBL" id="KAK3249774.1"/>
    </source>
</evidence>
<feature type="region of interest" description="Disordered" evidence="1">
    <location>
        <begin position="637"/>
        <end position="664"/>
    </location>
</feature>
<keyword evidence="3" id="KW-1185">Reference proteome</keyword>
<proteinExistence type="predicted"/>
<protein>
    <submittedName>
        <fullName evidence="2">Uncharacterized protein</fullName>
    </submittedName>
</protein>
<sequence>MDDLRERAFLLFDRGEEREAGGQREAGGEREAGESLRELRHGAIEQSHTRAPPNVRWLNYLDDNSKDAGSNVTCIEAIKVLTRMPVWFHEKILVKMAVINTGKSDKIEELMREKKVDRRRESMTTEASHGVKMPELVCPKQRSTIQQEARLGSVTADRPHVPKEFLDYLRVNSSRDLLKRWRRCGKSSMTTNKLHAVIVRIVQSKLMEDLTQFHSGSSILPMSSFVIEYFDTVCTSKPVSGAAALPERTFVAAGAHFRRPYACSLPGMQRGEGVRVHLQAASTMGSTTPGQSLLLASAANGALPAYAHLGLLQFIFSISDEYAKTVPDPLIAMFTRILGLFDPVAAATSKVAMETVFLIASRMCAKNGVFKQGFNSFFSQWAVSSGIPLPPEIQMEMLELIFKFSDNPEFGVEKMHKRLVASQTKKLARESSAKKDTFHVRPGQAPPASDMKVHSGEGAVYLSDFVRFIAETHVDFDAIYRNQIIDAFESNTDDGTLTFMWFTYVVEKLEMHITPSKMLCRLMFLRAFQLDEMQDGGQEEDDHPMLGQGQLFGQDKEESEHLLEKLGEDATVSANTAALVFLWHCGIMNATAVFKGGGEKYGDNFELVEHLRWNMIRHGNPGYDHVDWKQIRKRAEMVAKSEDHAPETPLKEEDSEVDGGKGGG</sequence>
<feature type="compositionally biased region" description="Basic and acidic residues" evidence="1">
    <location>
        <begin position="637"/>
        <end position="652"/>
    </location>
</feature>
<accession>A0AAE0F362</accession>
<evidence type="ECO:0000256" key="1">
    <source>
        <dbReference type="SAM" id="MobiDB-lite"/>
    </source>
</evidence>
<dbReference type="EMBL" id="LGRX02027137">
    <property type="protein sequence ID" value="KAK3249774.1"/>
    <property type="molecule type" value="Genomic_DNA"/>
</dbReference>
<evidence type="ECO:0000313" key="3">
    <source>
        <dbReference type="Proteomes" id="UP001190700"/>
    </source>
</evidence>
<reference evidence="2 3" key="1">
    <citation type="journal article" date="2015" name="Genome Biol. Evol.">
        <title>Comparative Genomics of a Bacterivorous Green Alga Reveals Evolutionary Causalities and Consequences of Phago-Mixotrophic Mode of Nutrition.</title>
        <authorList>
            <person name="Burns J.A."/>
            <person name="Paasch A."/>
            <person name="Narechania A."/>
            <person name="Kim E."/>
        </authorList>
    </citation>
    <scope>NUCLEOTIDE SEQUENCE [LARGE SCALE GENOMIC DNA]</scope>
    <source>
        <strain evidence="2 3">PLY_AMNH</strain>
    </source>
</reference>
<comment type="caution">
    <text evidence="2">The sequence shown here is derived from an EMBL/GenBank/DDBJ whole genome shotgun (WGS) entry which is preliminary data.</text>
</comment>
<dbReference type="AlphaFoldDB" id="A0AAE0F362"/>